<protein>
    <submittedName>
        <fullName evidence="2">Protein phosphatase</fullName>
    </submittedName>
</protein>
<dbReference type="NCBIfam" id="NF033484">
    <property type="entry name" value="Stp1_PP2C_phos"/>
    <property type="match status" value="1"/>
</dbReference>
<dbReference type="Gene3D" id="3.60.40.10">
    <property type="entry name" value="PPM-type phosphatase domain"/>
    <property type="match status" value="1"/>
</dbReference>
<evidence type="ECO:0000259" key="1">
    <source>
        <dbReference type="PROSITE" id="PS51746"/>
    </source>
</evidence>
<dbReference type="PROSITE" id="PS51746">
    <property type="entry name" value="PPM_2"/>
    <property type="match status" value="1"/>
</dbReference>
<dbReference type="AlphaFoldDB" id="A0A1W9KWH8"/>
<evidence type="ECO:0000313" key="3">
    <source>
        <dbReference type="Proteomes" id="UP000192505"/>
    </source>
</evidence>
<dbReference type="Pfam" id="PF13672">
    <property type="entry name" value="PP2C_2"/>
    <property type="match status" value="1"/>
</dbReference>
<gene>
    <name evidence="2" type="ORF">BWK72_07085</name>
</gene>
<dbReference type="EMBL" id="MTEI01000003">
    <property type="protein sequence ID" value="OQW88918.1"/>
    <property type="molecule type" value="Genomic_DNA"/>
</dbReference>
<dbReference type="SUPFAM" id="SSF81606">
    <property type="entry name" value="PP2C-like"/>
    <property type="match status" value="1"/>
</dbReference>
<evidence type="ECO:0000313" key="2">
    <source>
        <dbReference type="EMBL" id="OQW88918.1"/>
    </source>
</evidence>
<dbReference type="PANTHER" id="PTHR13832">
    <property type="entry name" value="PROTEIN PHOSPHATASE 2C"/>
    <property type="match status" value="1"/>
</dbReference>
<comment type="caution">
    <text evidence="2">The sequence shown here is derived from an EMBL/GenBank/DDBJ whole genome shotgun (WGS) entry which is preliminary data.</text>
</comment>
<reference evidence="2 3" key="1">
    <citation type="submission" date="2017-01" db="EMBL/GenBank/DDBJ databases">
        <title>Novel large sulfur bacteria in the metagenomes of groundwater-fed chemosynthetic microbial mats in the Lake Huron basin.</title>
        <authorList>
            <person name="Sharrar A.M."/>
            <person name="Flood B.E."/>
            <person name="Bailey J.V."/>
            <person name="Jones D.S."/>
            <person name="Biddanda B."/>
            <person name="Ruberg S.A."/>
            <person name="Marcus D.N."/>
            <person name="Dick G.J."/>
        </authorList>
    </citation>
    <scope>NUCLEOTIDE SEQUENCE [LARGE SCALE GENOMIC DNA]</scope>
    <source>
        <strain evidence="2">A7</strain>
    </source>
</reference>
<feature type="domain" description="PPM-type phosphatase" evidence="1">
    <location>
        <begin position="4"/>
        <end position="245"/>
    </location>
</feature>
<accession>A0A1W9KWH8</accession>
<dbReference type="CDD" id="cd00143">
    <property type="entry name" value="PP2Cc"/>
    <property type="match status" value="1"/>
</dbReference>
<organism evidence="2 3">
    <name type="scientific">Rhodoferax ferrireducens</name>
    <dbReference type="NCBI Taxonomy" id="192843"/>
    <lineage>
        <taxon>Bacteria</taxon>
        <taxon>Pseudomonadati</taxon>
        <taxon>Pseudomonadota</taxon>
        <taxon>Betaproteobacteria</taxon>
        <taxon>Burkholderiales</taxon>
        <taxon>Comamonadaceae</taxon>
        <taxon>Rhodoferax</taxon>
    </lineage>
</organism>
<name>A0A1W9KWH8_9BURK</name>
<dbReference type="PANTHER" id="PTHR13832:SF860">
    <property type="entry name" value="PROTEIN PHOSPHATASE PHPP"/>
    <property type="match status" value="1"/>
</dbReference>
<dbReference type="GO" id="GO:0004722">
    <property type="term" value="F:protein serine/threonine phosphatase activity"/>
    <property type="evidence" value="ECO:0007669"/>
    <property type="project" value="InterPro"/>
</dbReference>
<dbReference type="InterPro" id="IPR036457">
    <property type="entry name" value="PPM-type-like_dom_sf"/>
</dbReference>
<dbReference type="Proteomes" id="UP000192505">
    <property type="component" value="Unassembled WGS sequence"/>
</dbReference>
<dbReference type="SMART" id="SM00331">
    <property type="entry name" value="PP2C_SIG"/>
    <property type="match status" value="1"/>
</dbReference>
<dbReference type="InterPro" id="IPR015655">
    <property type="entry name" value="PP2C"/>
</dbReference>
<sequence>MQYNFHALTDSGLVRGNNEDALAFDASHGVAVLADGMGGYNAGEVASSMAVLFVKSELVRWLVINGAHLSTKQVARVIEMCFDEANLSILNAAISNPQYAGMGTTLVAGVFQGPHLIIGHVGDSRCYRLRAGVLTQITKDHSLLQEQVDAGMLTPEQAAYAPGKNLLTRALGVEEIVRVEIHEHQVVPGDLYLMCSDGLTDMLTDKEIAAVLTGNTPLALMATELVAQSNIHGGRDNISVLLAKADESAGKSGLISRWFGKP</sequence>
<dbReference type="SMART" id="SM00332">
    <property type="entry name" value="PP2Cc"/>
    <property type="match status" value="1"/>
</dbReference>
<proteinExistence type="predicted"/>
<dbReference type="InterPro" id="IPR001932">
    <property type="entry name" value="PPM-type_phosphatase-like_dom"/>
</dbReference>